<proteinExistence type="predicted"/>
<dbReference type="Proteomes" id="UP000765160">
    <property type="component" value="Unassembled WGS sequence"/>
</dbReference>
<evidence type="ECO:0000259" key="1">
    <source>
        <dbReference type="Pfam" id="PF02538"/>
    </source>
</evidence>
<keyword evidence="3" id="KW-1185">Reference proteome</keyword>
<dbReference type="Pfam" id="PF02538">
    <property type="entry name" value="Hydantoinase_B"/>
    <property type="match status" value="1"/>
</dbReference>
<dbReference type="EMBL" id="JAAVTX010000003">
    <property type="protein sequence ID" value="NKE45369.1"/>
    <property type="molecule type" value="Genomic_DNA"/>
</dbReference>
<organism evidence="2 3">
    <name type="scientific">Falsiroseomonas frigidaquae</name>
    <dbReference type="NCBI Taxonomy" id="487318"/>
    <lineage>
        <taxon>Bacteria</taxon>
        <taxon>Pseudomonadati</taxon>
        <taxon>Pseudomonadota</taxon>
        <taxon>Alphaproteobacteria</taxon>
        <taxon>Acetobacterales</taxon>
        <taxon>Roseomonadaceae</taxon>
        <taxon>Falsiroseomonas</taxon>
    </lineage>
</organism>
<comment type="caution">
    <text evidence="2">The sequence shown here is derived from an EMBL/GenBank/DDBJ whole genome shotgun (WGS) entry which is preliminary data.</text>
</comment>
<feature type="domain" description="Hydantoinase B/oxoprolinase" evidence="1">
    <location>
        <begin position="7"/>
        <end position="514"/>
    </location>
</feature>
<evidence type="ECO:0000313" key="2">
    <source>
        <dbReference type="EMBL" id="NKE45369.1"/>
    </source>
</evidence>
<evidence type="ECO:0000313" key="3">
    <source>
        <dbReference type="Proteomes" id="UP000765160"/>
    </source>
</evidence>
<reference evidence="2 3" key="1">
    <citation type="submission" date="2020-03" db="EMBL/GenBank/DDBJ databases">
        <title>Roseomonas selenitidurans sp. nov. isolated from soil.</title>
        <authorList>
            <person name="Liu H."/>
        </authorList>
    </citation>
    <scope>NUCLEOTIDE SEQUENCE [LARGE SCALE GENOMIC DNA]</scope>
    <source>
        <strain evidence="2 3">JCM 15073</strain>
    </source>
</reference>
<dbReference type="InterPro" id="IPR003692">
    <property type="entry name" value="Hydantoinase_B"/>
</dbReference>
<name>A0ABX1EZ81_9PROT</name>
<dbReference type="PANTHER" id="PTHR11365">
    <property type="entry name" value="5-OXOPROLINASE RELATED"/>
    <property type="match status" value="1"/>
</dbReference>
<sequence length="543" mass="58053">MSNTRPDPITVEVIGSALSSIVEEMGEALVRASYSTNIKERRDCSTALFDIAGATLCQAEHIPIHLGSFIGIIAHILKRHPMERMQPGDVFVGNDAYEGGGTHLPDIVLAEPIFVDGRIVSWAVNLAHHSDFADRGHAHIFQEGLRIPPIRLYRAGELQQDVQELILLNCQVPRERLSDLRAQMAANRLGVSRMQALCAKYGTETVLAAGEALQDYAERKMRAGIAAIPDGTWTFADVHDSPEISGELPLTLTLTVAGDTMSLDFDGPDQVRAGINMTFTALLATVYYAVKTVVDPTLLPNAGLARPLQVTAREGSVLNCVLPAAVNARLSTCQRVVDLIHGALAQAVPERVTAAHNGACFVASFVGRQPITGEPWVYLETIGGGFGARATKDGLDGVHVHTTNTSNLPVEALEIEYPLTLMRYELVEGSGGAGRQRGGMGLRRVYRAEAECRLRMDGSRFASAPWGLQGGQPGGRGRFVYGPGIAPFVLGNGLLQAGDWVEIITPGGGGYGPPAERDPAALQRDLAEGSITPQAAQTIYGAD</sequence>
<gene>
    <name evidence="2" type="ORF">HB662_11325</name>
</gene>
<dbReference type="InterPro" id="IPR045079">
    <property type="entry name" value="Oxoprolinase-like"/>
</dbReference>
<accession>A0ABX1EZ81</accession>
<dbReference type="PANTHER" id="PTHR11365:SF23">
    <property type="entry name" value="HYPOTHETICAL 5-OXOPROLINASE (EUROFUNG)-RELATED"/>
    <property type="match status" value="1"/>
</dbReference>
<protein>
    <submittedName>
        <fullName evidence="2">Hydantoinase B/oxoprolinase family protein</fullName>
    </submittedName>
</protein>
<dbReference type="RefSeq" id="WP_168049816.1">
    <property type="nucleotide sequence ID" value="NZ_JAATJR010000003.1"/>
</dbReference>